<dbReference type="PANTHER" id="PTHR43899">
    <property type="entry name" value="RH59310P"/>
    <property type="match status" value="1"/>
</dbReference>
<protein>
    <submittedName>
        <fullName evidence="4">Uncharacterized protein</fullName>
    </submittedName>
</protein>
<dbReference type="Pfam" id="PF00106">
    <property type="entry name" value="adh_short"/>
    <property type="match status" value="1"/>
</dbReference>
<dbReference type="SUPFAM" id="SSF51735">
    <property type="entry name" value="NAD(P)-binding Rossmann-fold domains"/>
    <property type="match status" value="1"/>
</dbReference>
<dbReference type="PRINTS" id="PR00081">
    <property type="entry name" value="GDHRDH"/>
</dbReference>
<dbReference type="InterPro" id="IPR036291">
    <property type="entry name" value="NAD(P)-bd_dom_sf"/>
</dbReference>
<keyword evidence="3" id="KW-0472">Membrane</keyword>
<evidence type="ECO:0000313" key="5">
    <source>
        <dbReference type="Proteomes" id="UP000722791"/>
    </source>
</evidence>
<evidence type="ECO:0000256" key="1">
    <source>
        <dbReference type="ARBA" id="ARBA00004240"/>
    </source>
</evidence>
<dbReference type="InterPro" id="IPR002347">
    <property type="entry name" value="SDR_fam"/>
</dbReference>
<name>A0A8J4GED9_9CHLO</name>
<proteinExistence type="predicted"/>
<sequence>ENIFRLSRQKTRRGKMWGISTILGSLCLCLIFLSFGTYFLQHFICSFFFKTQNLKKRYNAQWALVTGGSSGIGKSIATRLARQGLNVVLVALGDQLLDTTFEELKSQFSQREFRKVAVDLGGNDYLGPIVEATRDIKVQIVFCNAGYMVTGFFHTRPLDALMKNLNCNAVSAVQITHYFVKSMIADGLRGCVVFTSSAAAAMPSPFSVQYAATKAFISVFGASLAPEVHPYGIDVLVFHPSPVASRFYDKAHKLDALDFFKRFAVHPDELPDTVFASIGRTVWRDVGTTALCFRLLPKVLDYNFLAFIITLCGQYMPDFKRTAKEAQSTVAKKGQ</sequence>
<evidence type="ECO:0000256" key="2">
    <source>
        <dbReference type="ARBA" id="ARBA00023002"/>
    </source>
</evidence>
<comment type="subcellular location">
    <subcellularLocation>
        <location evidence="1">Endoplasmic reticulum</location>
    </subcellularLocation>
</comment>
<dbReference type="Proteomes" id="UP000722791">
    <property type="component" value="Unassembled WGS sequence"/>
</dbReference>
<keyword evidence="2" id="KW-0560">Oxidoreductase</keyword>
<evidence type="ECO:0000256" key="3">
    <source>
        <dbReference type="SAM" id="Phobius"/>
    </source>
</evidence>
<organism evidence="4 5">
    <name type="scientific">Volvox reticuliferus</name>
    <dbReference type="NCBI Taxonomy" id="1737510"/>
    <lineage>
        <taxon>Eukaryota</taxon>
        <taxon>Viridiplantae</taxon>
        <taxon>Chlorophyta</taxon>
        <taxon>core chlorophytes</taxon>
        <taxon>Chlorophyceae</taxon>
        <taxon>CS clade</taxon>
        <taxon>Chlamydomonadales</taxon>
        <taxon>Volvocaceae</taxon>
        <taxon>Volvox</taxon>
    </lineage>
</organism>
<dbReference type="GO" id="GO:0016491">
    <property type="term" value="F:oxidoreductase activity"/>
    <property type="evidence" value="ECO:0007669"/>
    <property type="project" value="UniProtKB-KW"/>
</dbReference>
<evidence type="ECO:0000313" key="4">
    <source>
        <dbReference type="EMBL" id="GIM05533.1"/>
    </source>
</evidence>
<dbReference type="InterPro" id="IPR051019">
    <property type="entry name" value="VLCFA-Steroid_DH"/>
</dbReference>
<dbReference type="EMBL" id="BNCQ01000019">
    <property type="protein sequence ID" value="GIM05533.1"/>
    <property type="molecule type" value="Genomic_DNA"/>
</dbReference>
<feature type="non-terminal residue" evidence="4">
    <location>
        <position position="1"/>
    </location>
</feature>
<dbReference type="AlphaFoldDB" id="A0A8J4GED9"/>
<feature type="transmembrane region" description="Helical" evidence="3">
    <location>
        <begin position="21"/>
        <end position="40"/>
    </location>
</feature>
<accession>A0A8J4GED9</accession>
<keyword evidence="3" id="KW-1133">Transmembrane helix</keyword>
<reference evidence="4" key="1">
    <citation type="journal article" date="2021" name="Proc. Natl. Acad. Sci. U.S.A.">
        <title>Three genomes in the algal genus Volvox reveal the fate of a haploid sex-determining region after a transition to homothallism.</title>
        <authorList>
            <person name="Yamamoto K."/>
            <person name="Hamaji T."/>
            <person name="Kawai-Toyooka H."/>
            <person name="Matsuzaki R."/>
            <person name="Takahashi F."/>
            <person name="Nishimura Y."/>
            <person name="Kawachi M."/>
            <person name="Noguchi H."/>
            <person name="Minakuchi Y."/>
            <person name="Umen J.G."/>
            <person name="Toyoda A."/>
            <person name="Nozaki H."/>
        </authorList>
    </citation>
    <scope>NUCLEOTIDE SEQUENCE</scope>
    <source>
        <strain evidence="4">NIES-3785</strain>
    </source>
</reference>
<dbReference type="Gene3D" id="3.40.50.720">
    <property type="entry name" value="NAD(P)-binding Rossmann-like Domain"/>
    <property type="match status" value="1"/>
</dbReference>
<dbReference type="PROSITE" id="PS00061">
    <property type="entry name" value="ADH_SHORT"/>
    <property type="match status" value="1"/>
</dbReference>
<dbReference type="PANTHER" id="PTHR43899:SF4">
    <property type="entry name" value="17 BETA-HYDROXYSTEROID DEHYDROGENASE TYPE 3"/>
    <property type="match status" value="1"/>
</dbReference>
<comment type="caution">
    <text evidence="4">The sequence shown here is derived from an EMBL/GenBank/DDBJ whole genome shotgun (WGS) entry which is preliminary data.</text>
</comment>
<dbReference type="InterPro" id="IPR020904">
    <property type="entry name" value="Sc_DH/Rdtase_CS"/>
</dbReference>
<keyword evidence="3" id="KW-0812">Transmembrane</keyword>
<gene>
    <name evidence="4" type="ORF">Vretimale_9996</name>
</gene>
<dbReference type="GO" id="GO:0005783">
    <property type="term" value="C:endoplasmic reticulum"/>
    <property type="evidence" value="ECO:0007669"/>
    <property type="project" value="UniProtKB-SubCell"/>
</dbReference>